<dbReference type="CDD" id="cd00093">
    <property type="entry name" value="HTH_XRE"/>
    <property type="match status" value="1"/>
</dbReference>
<dbReference type="SUPFAM" id="SSF47413">
    <property type="entry name" value="lambda repressor-like DNA-binding domains"/>
    <property type="match status" value="1"/>
</dbReference>
<name>A0A372M6U9_9ACTN</name>
<organism evidence="2 3">
    <name type="scientific">Streptomyces triticagri</name>
    <dbReference type="NCBI Taxonomy" id="2293568"/>
    <lineage>
        <taxon>Bacteria</taxon>
        <taxon>Bacillati</taxon>
        <taxon>Actinomycetota</taxon>
        <taxon>Actinomycetes</taxon>
        <taxon>Kitasatosporales</taxon>
        <taxon>Streptomycetaceae</taxon>
        <taxon>Streptomyces</taxon>
    </lineage>
</organism>
<evidence type="ECO:0000259" key="1">
    <source>
        <dbReference type="PROSITE" id="PS50943"/>
    </source>
</evidence>
<protein>
    <submittedName>
        <fullName evidence="2">XRE family transcriptional regulator</fullName>
    </submittedName>
</protein>
<gene>
    <name evidence="2" type="ORF">DY218_11105</name>
</gene>
<dbReference type="RefSeq" id="WP_128555778.1">
    <property type="nucleotide sequence ID" value="NZ_QUAK01000062.1"/>
</dbReference>
<dbReference type="EMBL" id="QUAK01000062">
    <property type="protein sequence ID" value="RFU86678.1"/>
    <property type="molecule type" value="Genomic_DNA"/>
</dbReference>
<comment type="caution">
    <text evidence="2">The sequence shown here is derived from an EMBL/GenBank/DDBJ whole genome shotgun (WGS) entry which is preliminary data.</text>
</comment>
<dbReference type="InterPro" id="IPR043917">
    <property type="entry name" value="DUF5753"/>
</dbReference>
<evidence type="ECO:0000313" key="3">
    <source>
        <dbReference type="Proteomes" id="UP000263094"/>
    </source>
</evidence>
<dbReference type="Pfam" id="PF13560">
    <property type="entry name" value="HTH_31"/>
    <property type="match status" value="1"/>
</dbReference>
<reference evidence="2 3" key="1">
    <citation type="submission" date="2018-08" db="EMBL/GenBank/DDBJ databases">
        <title>Isolation, diversity and antifungal activity of Actinobacteria from wheat.</title>
        <authorList>
            <person name="Han C."/>
        </authorList>
    </citation>
    <scope>NUCLEOTIDE SEQUENCE [LARGE SCALE GENOMIC DNA]</scope>
    <source>
        <strain evidence="2 3">NEAU-YY421</strain>
    </source>
</reference>
<dbReference type="PROSITE" id="PS50943">
    <property type="entry name" value="HTH_CROC1"/>
    <property type="match status" value="1"/>
</dbReference>
<sequence>MANKYGDWLRAKREAAGLTQQELADAAIMTRSHIAHIEAGRRVPSRDDARRLDRALGTGDVLASFLPERDVVVAEYFEAARALEQQAVSLREFALSFVPGILQTEAYARTVLSTTYPPLPAEQRDQRVVTRLQRAEILNDPVTPSVWALLDEAVLRRAVGGPEVMAGQLAHLIDLVECGRIRVHILPFDLGMHPLMSSMLTLMAFDDQPPVAYNEGVRWSRIHDSPVVVDELYDRYHLALADALPQTESLAFLKARAKEYRDREQPRHS</sequence>
<dbReference type="Pfam" id="PF19054">
    <property type="entry name" value="DUF5753"/>
    <property type="match status" value="1"/>
</dbReference>
<dbReference type="Proteomes" id="UP000263094">
    <property type="component" value="Unassembled WGS sequence"/>
</dbReference>
<accession>A0A372M6U9</accession>
<evidence type="ECO:0000313" key="2">
    <source>
        <dbReference type="EMBL" id="RFU86678.1"/>
    </source>
</evidence>
<dbReference type="InterPro" id="IPR010982">
    <property type="entry name" value="Lambda_DNA-bd_dom_sf"/>
</dbReference>
<dbReference type="GO" id="GO:0003677">
    <property type="term" value="F:DNA binding"/>
    <property type="evidence" value="ECO:0007669"/>
    <property type="project" value="InterPro"/>
</dbReference>
<dbReference type="Gene3D" id="1.10.260.40">
    <property type="entry name" value="lambda repressor-like DNA-binding domains"/>
    <property type="match status" value="1"/>
</dbReference>
<proteinExistence type="predicted"/>
<dbReference type="OrthoDB" id="2897536at2"/>
<feature type="domain" description="HTH cro/C1-type" evidence="1">
    <location>
        <begin position="9"/>
        <end position="62"/>
    </location>
</feature>
<dbReference type="AlphaFoldDB" id="A0A372M6U9"/>
<dbReference type="SMART" id="SM00530">
    <property type="entry name" value="HTH_XRE"/>
    <property type="match status" value="1"/>
</dbReference>
<keyword evidence="3" id="KW-1185">Reference proteome</keyword>
<dbReference type="InterPro" id="IPR001387">
    <property type="entry name" value="Cro/C1-type_HTH"/>
</dbReference>